<comment type="caution">
    <text evidence="2">The sequence shown here is derived from an EMBL/GenBank/DDBJ whole genome shotgun (WGS) entry which is preliminary data.</text>
</comment>
<accession>A0A1Z8AXE3</accession>
<name>A0A1Z8AXE3_9FLAO</name>
<dbReference type="AlphaFoldDB" id="A0A1Z8AXE3"/>
<reference evidence="3" key="1">
    <citation type="journal article" date="2017" name="Proc. Natl. Acad. Sci. U.S.A.">
        <title>Simulation of Deepwater Horizon oil plume reveals substrate specialization within a complex community of hydrocarbon-degraders.</title>
        <authorList>
            <person name="Hu P."/>
            <person name="Dubinsky E.A."/>
            <person name="Probst A.J."/>
            <person name="Wang J."/>
            <person name="Sieber C.M.K."/>
            <person name="Tom L.M."/>
            <person name="Gardinali P."/>
            <person name="Banfield J.F."/>
            <person name="Atlas R.M."/>
            <person name="Andersen G.L."/>
        </authorList>
    </citation>
    <scope>NUCLEOTIDE SEQUENCE [LARGE SCALE GENOMIC DNA]</scope>
</reference>
<dbReference type="EMBL" id="MAAX01000110">
    <property type="protein sequence ID" value="OUS15002.1"/>
    <property type="molecule type" value="Genomic_DNA"/>
</dbReference>
<feature type="region of interest" description="Disordered" evidence="1">
    <location>
        <begin position="159"/>
        <end position="182"/>
    </location>
</feature>
<evidence type="ECO:0000313" key="2">
    <source>
        <dbReference type="EMBL" id="OUS15002.1"/>
    </source>
</evidence>
<gene>
    <name evidence="2" type="ORF">A9Q93_07110</name>
</gene>
<dbReference type="InterPro" id="IPR011990">
    <property type="entry name" value="TPR-like_helical_dom_sf"/>
</dbReference>
<sequence>MDNITHNTYLIKALNWFNWDLEQTVESLNYALAYDPEDAYTLFTMARLQAEHLKNYPAAKDFYAQALSKNLDLVTAYPGYVRVLILNEEYHEALRLIDFALGIQGTNKAFLYMQLGQVLEHLGKYRLAVKVLEQAFLRATDELNEQIDQEISRVKEKIKRAKVNSKKTKGKKKSKDKKKKKK</sequence>
<evidence type="ECO:0000256" key="1">
    <source>
        <dbReference type="SAM" id="MobiDB-lite"/>
    </source>
</evidence>
<dbReference type="Gene3D" id="1.25.40.10">
    <property type="entry name" value="Tetratricopeptide repeat domain"/>
    <property type="match status" value="1"/>
</dbReference>
<proteinExistence type="predicted"/>
<dbReference type="Proteomes" id="UP000196102">
    <property type="component" value="Unassembled WGS sequence"/>
</dbReference>
<protein>
    <submittedName>
        <fullName evidence="2">Uncharacterized protein</fullName>
    </submittedName>
</protein>
<evidence type="ECO:0000313" key="3">
    <source>
        <dbReference type="Proteomes" id="UP000196102"/>
    </source>
</evidence>
<dbReference type="RefSeq" id="WP_303686714.1">
    <property type="nucleotide sequence ID" value="NZ_CAJXYO010000015.1"/>
</dbReference>
<organism evidence="2 3">
    <name type="scientific">Nonlabens dokdonensis</name>
    <dbReference type="NCBI Taxonomy" id="328515"/>
    <lineage>
        <taxon>Bacteria</taxon>
        <taxon>Pseudomonadati</taxon>
        <taxon>Bacteroidota</taxon>
        <taxon>Flavobacteriia</taxon>
        <taxon>Flavobacteriales</taxon>
        <taxon>Flavobacteriaceae</taxon>
        <taxon>Nonlabens</taxon>
    </lineage>
</organism>
<dbReference type="SUPFAM" id="SSF48452">
    <property type="entry name" value="TPR-like"/>
    <property type="match status" value="1"/>
</dbReference>